<feature type="transmembrane region" description="Helical" evidence="2">
    <location>
        <begin position="161"/>
        <end position="182"/>
    </location>
</feature>
<feature type="transmembrane region" description="Helical" evidence="2">
    <location>
        <begin position="435"/>
        <end position="458"/>
    </location>
</feature>
<dbReference type="RefSeq" id="WP_326454311.1">
    <property type="nucleotide sequence ID" value="NZ_JAYMFH010000001.1"/>
</dbReference>
<feature type="transmembrane region" description="Helical" evidence="2">
    <location>
        <begin position="470"/>
        <end position="491"/>
    </location>
</feature>
<feature type="transmembrane region" description="Helical" evidence="2">
    <location>
        <begin position="265"/>
        <end position="287"/>
    </location>
</feature>
<evidence type="ECO:0000256" key="1">
    <source>
        <dbReference type="SAM" id="MobiDB-lite"/>
    </source>
</evidence>
<feature type="region of interest" description="Disordered" evidence="1">
    <location>
        <begin position="1"/>
        <end position="34"/>
    </location>
</feature>
<keyword evidence="2" id="KW-0812">Transmembrane</keyword>
<gene>
    <name evidence="3" type="ORF">VJ920_02375</name>
</gene>
<evidence type="ECO:0008006" key="5">
    <source>
        <dbReference type="Google" id="ProtNLM"/>
    </source>
</evidence>
<keyword evidence="2" id="KW-0472">Membrane</keyword>
<feature type="transmembrane region" description="Helical" evidence="2">
    <location>
        <begin position="320"/>
        <end position="341"/>
    </location>
</feature>
<proteinExistence type="predicted"/>
<accession>A0ABU6IWE6</accession>
<protein>
    <recommendedName>
        <fullName evidence="5">ABC transporter permease</fullName>
    </recommendedName>
</protein>
<evidence type="ECO:0000313" key="4">
    <source>
        <dbReference type="Proteomes" id="UP001343724"/>
    </source>
</evidence>
<evidence type="ECO:0000313" key="3">
    <source>
        <dbReference type="EMBL" id="MEC4294152.1"/>
    </source>
</evidence>
<evidence type="ECO:0000256" key="2">
    <source>
        <dbReference type="SAM" id="Phobius"/>
    </source>
</evidence>
<feature type="transmembrane region" description="Helical" evidence="2">
    <location>
        <begin position="389"/>
        <end position="415"/>
    </location>
</feature>
<dbReference type="EMBL" id="JAYMFH010000001">
    <property type="protein sequence ID" value="MEC4294152.1"/>
    <property type="molecule type" value="Genomic_DNA"/>
</dbReference>
<dbReference type="Pfam" id="PF06541">
    <property type="entry name" value="ABC_trans_CmpB"/>
    <property type="match status" value="1"/>
</dbReference>
<keyword evidence="2" id="KW-1133">Transmembrane helix</keyword>
<feature type="transmembrane region" description="Helical" evidence="2">
    <location>
        <begin position="202"/>
        <end position="227"/>
    </location>
</feature>
<name>A0ABU6IWE6_9ACTN</name>
<comment type="caution">
    <text evidence="3">The sequence shown here is derived from an EMBL/GenBank/DDBJ whole genome shotgun (WGS) entry which is preliminary data.</text>
</comment>
<sequence length="538" mass="60054">MGEEKRDERAKTPKPAEAERHDGGRGRDDGRLRDIEHRVEDDLKKAVEYEKADIAETGREWRDQLRNDGAELAADFERDKEKVRQVADDVRHPERIAEAAEKKLEHVADETLEVAHAVEHPSVIVDDAKQVVAEKKHALDATAATIAAEFTSPADEKRLPVVLRAFGVLLIVGSGAALPGIAKSIYHAVALFSSGGMTGEGTSTIAVSFLHLAVLVALAITFIVFGVRLIRNQRRWAALMSYALYVLIVAGGLCSIMLDGISYDLVFYLVVLIITIALQSYLDPTLLEERRAHRKAREAEERKEGEAGTLGRDPSGKGYITLNFFNLFWIFVVASILGLFMEEIVHFLFVVPGQWQDRAGLLFGPFSPIYGCGAVLMTLFLNRFHKSNWLIIFLVAAVIGGAFEALTSLFMQYAFGAVAWDYSNMPGSLFGGRTSLPFMGCWGLLGVVWIKLLLPFMLRVVNFIPWNWRYVLTTVAACFILVDAVMTLQSLDCWYERLSGDPVDTPIQQFYDHEFNDTYMADRFQSMTIHPSDAVRGK</sequence>
<dbReference type="Proteomes" id="UP001343724">
    <property type="component" value="Unassembled WGS sequence"/>
</dbReference>
<feature type="transmembrane region" description="Helical" evidence="2">
    <location>
        <begin position="239"/>
        <end position="259"/>
    </location>
</feature>
<organism evidence="3 4">
    <name type="scientific">Adlercreutzia shanghongiae</name>
    <dbReference type="NCBI Taxonomy" id="3111773"/>
    <lineage>
        <taxon>Bacteria</taxon>
        <taxon>Bacillati</taxon>
        <taxon>Actinomycetota</taxon>
        <taxon>Coriobacteriia</taxon>
        <taxon>Eggerthellales</taxon>
        <taxon>Eggerthellaceae</taxon>
        <taxon>Adlercreutzia</taxon>
    </lineage>
</organism>
<reference evidence="3 4" key="1">
    <citation type="submission" date="2024-01" db="EMBL/GenBank/DDBJ databases">
        <title>novel species in genus Adlercreutzia.</title>
        <authorList>
            <person name="Liu X."/>
        </authorList>
    </citation>
    <scope>NUCLEOTIDE SEQUENCE [LARGE SCALE GENOMIC DNA]</scope>
    <source>
        <strain evidence="3 4">R22</strain>
    </source>
</reference>
<keyword evidence="4" id="KW-1185">Reference proteome</keyword>
<feature type="transmembrane region" description="Helical" evidence="2">
    <location>
        <begin position="361"/>
        <end position="382"/>
    </location>
</feature>
<dbReference type="InterPro" id="IPR010540">
    <property type="entry name" value="CmpB_TMEM229"/>
</dbReference>